<keyword evidence="3" id="KW-0274">FAD</keyword>
<evidence type="ECO:0000313" key="5">
    <source>
        <dbReference type="EMBL" id="SVE24025.1"/>
    </source>
</evidence>
<dbReference type="Pfam" id="PF00743">
    <property type="entry name" value="FMO-like"/>
    <property type="match status" value="1"/>
</dbReference>
<dbReference type="GO" id="GO:0050661">
    <property type="term" value="F:NADP binding"/>
    <property type="evidence" value="ECO:0007669"/>
    <property type="project" value="InterPro"/>
</dbReference>
<keyword evidence="2" id="KW-0285">Flavoprotein</keyword>
<comment type="similarity">
    <text evidence="1">Belongs to the FMO family.</text>
</comment>
<dbReference type="InterPro" id="IPR050346">
    <property type="entry name" value="FMO-like"/>
</dbReference>
<evidence type="ECO:0000256" key="1">
    <source>
        <dbReference type="ARBA" id="ARBA00009183"/>
    </source>
</evidence>
<proteinExistence type="inferred from homology"/>
<dbReference type="InterPro" id="IPR020946">
    <property type="entry name" value="Flavin_mOase-like"/>
</dbReference>
<dbReference type="Gene3D" id="3.50.50.60">
    <property type="entry name" value="FAD/NAD(P)-binding domain"/>
    <property type="match status" value="1"/>
</dbReference>
<dbReference type="EMBL" id="UINC01203659">
    <property type="protein sequence ID" value="SVE24025.1"/>
    <property type="molecule type" value="Genomic_DNA"/>
</dbReference>
<gene>
    <name evidence="5" type="ORF">METZ01_LOCUS476879</name>
</gene>
<sequence length="147" mass="16685">MSKVAIIGSGPCGLSILRAFHQAQLKGEKIPAITCFDKQSDWGGLWNYSWRTGSDQYGDPVPNSMYRYLWSNGPKECLEFADYTFDEHFGKALPSFPPREVLYDYILGRAKKSDIKKYIRFDTIVTSVSHDGKEFSIASKDKKNNSL</sequence>
<reference evidence="5" key="1">
    <citation type="submission" date="2018-05" db="EMBL/GenBank/DDBJ databases">
        <authorList>
            <person name="Lanie J.A."/>
            <person name="Ng W.-L."/>
            <person name="Kazmierczak K.M."/>
            <person name="Andrzejewski T.M."/>
            <person name="Davidsen T.M."/>
            <person name="Wayne K.J."/>
            <person name="Tettelin H."/>
            <person name="Glass J.I."/>
            <person name="Rusch D."/>
            <person name="Podicherti R."/>
            <person name="Tsui H.-C.T."/>
            <person name="Winkler M.E."/>
        </authorList>
    </citation>
    <scope>NUCLEOTIDE SEQUENCE</scope>
</reference>
<keyword evidence="4" id="KW-0560">Oxidoreductase</keyword>
<name>A0A383BXL9_9ZZZZ</name>
<dbReference type="InterPro" id="IPR036188">
    <property type="entry name" value="FAD/NAD-bd_sf"/>
</dbReference>
<organism evidence="5">
    <name type="scientific">marine metagenome</name>
    <dbReference type="NCBI Taxonomy" id="408172"/>
    <lineage>
        <taxon>unclassified sequences</taxon>
        <taxon>metagenomes</taxon>
        <taxon>ecological metagenomes</taxon>
    </lineage>
</organism>
<accession>A0A383BXL9</accession>
<evidence type="ECO:0000256" key="3">
    <source>
        <dbReference type="ARBA" id="ARBA00022827"/>
    </source>
</evidence>
<dbReference type="GO" id="GO:0050660">
    <property type="term" value="F:flavin adenine dinucleotide binding"/>
    <property type="evidence" value="ECO:0007669"/>
    <property type="project" value="InterPro"/>
</dbReference>
<dbReference type="GO" id="GO:0004499">
    <property type="term" value="F:N,N-dimethylaniline monooxygenase activity"/>
    <property type="evidence" value="ECO:0007669"/>
    <property type="project" value="InterPro"/>
</dbReference>
<dbReference type="SUPFAM" id="SSF51905">
    <property type="entry name" value="FAD/NAD(P)-binding domain"/>
    <property type="match status" value="1"/>
</dbReference>
<protein>
    <submittedName>
        <fullName evidence="5">Uncharacterized protein</fullName>
    </submittedName>
</protein>
<evidence type="ECO:0000256" key="4">
    <source>
        <dbReference type="ARBA" id="ARBA00023002"/>
    </source>
</evidence>
<feature type="non-terminal residue" evidence="5">
    <location>
        <position position="147"/>
    </location>
</feature>
<evidence type="ECO:0000256" key="2">
    <source>
        <dbReference type="ARBA" id="ARBA00022630"/>
    </source>
</evidence>
<dbReference type="AlphaFoldDB" id="A0A383BXL9"/>
<dbReference type="PANTHER" id="PTHR23023">
    <property type="entry name" value="DIMETHYLANILINE MONOOXYGENASE"/>
    <property type="match status" value="1"/>
</dbReference>